<keyword evidence="15" id="KW-1185">Reference proteome</keyword>
<protein>
    <submittedName>
        <fullName evidence="14">TrkH family potassium uptake protein</fullName>
    </submittedName>
</protein>
<dbReference type="AlphaFoldDB" id="A0A923SM39"/>
<dbReference type="Pfam" id="PF02386">
    <property type="entry name" value="TrkH"/>
    <property type="match status" value="1"/>
</dbReference>
<dbReference type="GO" id="GO:0005886">
    <property type="term" value="C:plasma membrane"/>
    <property type="evidence" value="ECO:0007669"/>
    <property type="project" value="UniProtKB-SubCell"/>
</dbReference>
<evidence type="ECO:0000256" key="8">
    <source>
        <dbReference type="ARBA" id="ARBA00022958"/>
    </source>
</evidence>
<gene>
    <name evidence="14" type="ORF">H8876_07110</name>
</gene>
<evidence type="ECO:0000313" key="15">
    <source>
        <dbReference type="Proteomes" id="UP000644115"/>
    </source>
</evidence>
<dbReference type="GO" id="GO:0015379">
    <property type="term" value="F:potassium:chloride symporter activity"/>
    <property type="evidence" value="ECO:0007669"/>
    <property type="project" value="InterPro"/>
</dbReference>
<evidence type="ECO:0000256" key="10">
    <source>
        <dbReference type="ARBA" id="ARBA00023065"/>
    </source>
</evidence>
<keyword evidence="10" id="KW-0406">Ion transport</keyword>
<feature type="transmembrane region" description="Helical" evidence="13">
    <location>
        <begin position="245"/>
        <end position="266"/>
    </location>
</feature>
<keyword evidence="12" id="KW-0479">Metal-binding</keyword>
<dbReference type="PANTHER" id="PTHR32024">
    <property type="entry name" value="TRK SYSTEM POTASSIUM UPTAKE PROTEIN TRKG-RELATED"/>
    <property type="match status" value="1"/>
</dbReference>
<organism evidence="14 15">
    <name type="scientific">Lentihominibacter faecis</name>
    <dbReference type="NCBI Taxonomy" id="2764712"/>
    <lineage>
        <taxon>Bacteria</taxon>
        <taxon>Bacillati</taxon>
        <taxon>Bacillota</taxon>
        <taxon>Clostridia</taxon>
        <taxon>Peptostreptococcales</taxon>
        <taxon>Anaerovoracaceae</taxon>
        <taxon>Lentihominibacter</taxon>
    </lineage>
</organism>
<dbReference type="Proteomes" id="UP000644115">
    <property type="component" value="Unassembled WGS sequence"/>
</dbReference>
<evidence type="ECO:0000313" key="14">
    <source>
        <dbReference type="EMBL" id="MBC5999767.1"/>
    </source>
</evidence>
<evidence type="ECO:0000256" key="9">
    <source>
        <dbReference type="ARBA" id="ARBA00022989"/>
    </source>
</evidence>
<reference evidence="14" key="1">
    <citation type="submission" date="2020-08" db="EMBL/GenBank/DDBJ databases">
        <authorList>
            <person name="Liu C."/>
            <person name="Sun Q."/>
        </authorList>
    </citation>
    <scope>NUCLEOTIDE SEQUENCE</scope>
    <source>
        <strain evidence="14">BX16</strain>
    </source>
</reference>
<feature type="transmembrane region" description="Helical" evidence="13">
    <location>
        <begin position="188"/>
        <end position="206"/>
    </location>
</feature>
<feature type="binding site" evidence="12">
    <location>
        <position position="117"/>
    </location>
    <ligand>
        <name>K(+)</name>
        <dbReference type="ChEBI" id="CHEBI:29103"/>
    </ligand>
</feature>
<keyword evidence="4" id="KW-1003">Cell membrane</keyword>
<evidence type="ECO:0000256" key="12">
    <source>
        <dbReference type="PIRSR" id="PIRSR006247-1"/>
    </source>
</evidence>
<keyword evidence="9 13" id="KW-1133">Transmembrane helix</keyword>
<proteinExistence type="inferred from homology"/>
<keyword evidence="3" id="KW-0813">Transport</keyword>
<feature type="transmembrane region" description="Helical" evidence="13">
    <location>
        <begin position="396"/>
        <end position="420"/>
    </location>
</feature>
<feature type="transmembrane region" description="Helical" evidence="13">
    <location>
        <begin position="330"/>
        <end position="357"/>
    </location>
</feature>
<feature type="transmembrane region" description="Helical" evidence="13">
    <location>
        <begin position="138"/>
        <end position="160"/>
    </location>
</feature>
<dbReference type="RefSeq" id="WP_249287153.1">
    <property type="nucleotide sequence ID" value="NZ_JACRWC010000092.1"/>
</dbReference>
<sequence length="490" mass="53708">MTHSTALNYKAIVRILGTILFIIGISMIIPWLYAEFAKEPESARAFRICAPITAVFGLLIMVTIKNHTVKFRSREGYLVVALCWLIASIAGAFPYYISGHAGNFLDAIFESTAGFTTTGCTSINAEYTEQSLVLWKAISHWLGGMGILVFVISILPALGINGQYIARAESPGPVLEKMTVRMSDSAKILYLTYFTFTALEFILLMLSGKMPVFDAAVNTMGSISTGGLVVHPAGIIHYDSLYVEIVISVFCILSSVNFVLYHYLITGKPGYLFKDIELRVYLCIIAIAVCICTANLVFVDGLAPGSALRESFFQVVSMATTTGYVRDTSILWPATCQIIMIALLFIGGCSASTAGSIKVVRIIVMMKLIWRGCIKRIHPRSVVAVKLGDSSMSVSLVTGITTFIFTYLGVFFISAVVLSLQGLDMETTFTTTLAMLSNTGIAFGETSSIINFSFFHPLLKLYLSALMIIGRLELFTILILFTRNFWGRAR</sequence>
<evidence type="ECO:0000256" key="6">
    <source>
        <dbReference type="ARBA" id="ARBA00022538"/>
    </source>
</evidence>
<evidence type="ECO:0000256" key="3">
    <source>
        <dbReference type="ARBA" id="ARBA00022448"/>
    </source>
</evidence>
<dbReference type="GO" id="GO:0046872">
    <property type="term" value="F:metal ion binding"/>
    <property type="evidence" value="ECO:0007669"/>
    <property type="project" value="UniProtKB-KW"/>
</dbReference>
<dbReference type="InterPro" id="IPR003445">
    <property type="entry name" value="Cat_transpt"/>
</dbReference>
<feature type="binding site" evidence="12">
    <location>
        <position position="118"/>
    </location>
    <ligand>
        <name>K(+)</name>
        <dbReference type="ChEBI" id="CHEBI:29103"/>
    </ligand>
</feature>
<feature type="transmembrane region" description="Helical" evidence="13">
    <location>
        <begin position="12"/>
        <end position="33"/>
    </location>
</feature>
<comment type="caution">
    <text evidence="14">The sequence shown here is derived from an EMBL/GenBank/DDBJ whole genome shotgun (WGS) entry which is preliminary data.</text>
</comment>
<evidence type="ECO:0000256" key="4">
    <source>
        <dbReference type="ARBA" id="ARBA00022475"/>
    </source>
</evidence>
<evidence type="ECO:0000256" key="7">
    <source>
        <dbReference type="ARBA" id="ARBA00022692"/>
    </source>
</evidence>
<feature type="binding site" evidence="12">
    <location>
        <position position="322"/>
    </location>
    <ligand>
        <name>K(+)</name>
        <dbReference type="ChEBI" id="CHEBI:29103"/>
    </ligand>
</feature>
<dbReference type="PANTHER" id="PTHR32024:SF2">
    <property type="entry name" value="TRK SYSTEM POTASSIUM UPTAKE PROTEIN TRKG-RELATED"/>
    <property type="match status" value="1"/>
</dbReference>
<evidence type="ECO:0000256" key="1">
    <source>
        <dbReference type="ARBA" id="ARBA00004429"/>
    </source>
</evidence>
<comment type="subcellular location">
    <subcellularLocation>
        <location evidence="1">Cell inner membrane</location>
        <topology evidence="1">Multi-pass membrane protein</topology>
    </subcellularLocation>
</comment>
<feature type="transmembrane region" description="Helical" evidence="13">
    <location>
        <begin position="76"/>
        <end position="97"/>
    </location>
</feature>
<feature type="transmembrane region" description="Helical" evidence="13">
    <location>
        <begin position="278"/>
        <end position="299"/>
    </location>
</feature>
<keyword evidence="8 12" id="KW-0630">Potassium</keyword>
<name>A0A923SM39_9FIRM</name>
<keyword evidence="7 13" id="KW-0812">Transmembrane</keyword>
<comment type="similarity">
    <text evidence="2">Belongs to the TrkH potassium transport family.</text>
</comment>
<accession>A0A923SM39</accession>
<keyword evidence="11 13" id="KW-0472">Membrane</keyword>
<keyword evidence="5" id="KW-0997">Cell inner membrane</keyword>
<keyword evidence="6" id="KW-0633">Potassium transport</keyword>
<feature type="transmembrane region" description="Helical" evidence="13">
    <location>
        <begin position="45"/>
        <end position="64"/>
    </location>
</feature>
<evidence type="ECO:0000256" key="2">
    <source>
        <dbReference type="ARBA" id="ARBA00009137"/>
    </source>
</evidence>
<evidence type="ECO:0000256" key="11">
    <source>
        <dbReference type="ARBA" id="ARBA00023136"/>
    </source>
</evidence>
<dbReference type="InterPro" id="IPR004772">
    <property type="entry name" value="TrkH"/>
</dbReference>
<feature type="transmembrane region" description="Helical" evidence="13">
    <location>
        <begin position="461"/>
        <end position="481"/>
    </location>
</feature>
<evidence type="ECO:0000256" key="13">
    <source>
        <dbReference type="SAM" id="Phobius"/>
    </source>
</evidence>
<feature type="binding site" evidence="12">
    <location>
        <position position="438"/>
    </location>
    <ligand>
        <name>K(+)</name>
        <dbReference type="ChEBI" id="CHEBI:29103"/>
    </ligand>
</feature>
<feature type="binding site" evidence="12">
    <location>
        <position position="226"/>
    </location>
    <ligand>
        <name>K(+)</name>
        <dbReference type="ChEBI" id="CHEBI:29103"/>
    </ligand>
</feature>
<dbReference type="EMBL" id="JACRWC010000092">
    <property type="protein sequence ID" value="MBC5999767.1"/>
    <property type="molecule type" value="Genomic_DNA"/>
</dbReference>
<evidence type="ECO:0000256" key="5">
    <source>
        <dbReference type="ARBA" id="ARBA00022519"/>
    </source>
</evidence>
<feature type="binding site" evidence="12">
    <location>
        <position position="321"/>
    </location>
    <ligand>
        <name>K(+)</name>
        <dbReference type="ChEBI" id="CHEBI:29103"/>
    </ligand>
</feature>
<dbReference type="PIRSF" id="PIRSF006247">
    <property type="entry name" value="TrkH"/>
    <property type="match status" value="1"/>
</dbReference>